<gene>
    <name evidence="2" type="ORF">LZC94_40515</name>
</gene>
<keyword evidence="3" id="KW-1185">Reference proteome</keyword>
<organism evidence="2 3">
    <name type="scientific">Pendulispora albinea</name>
    <dbReference type="NCBI Taxonomy" id="2741071"/>
    <lineage>
        <taxon>Bacteria</taxon>
        <taxon>Pseudomonadati</taxon>
        <taxon>Myxococcota</taxon>
        <taxon>Myxococcia</taxon>
        <taxon>Myxococcales</taxon>
        <taxon>Sorangiineae</taxon>
        <taxon>Pendulisporaceae</taxon>
        <taxon>Pendulispora</taxon>
    </lineage>
</organism>
<feature type="compositionally biased region" description="Acidic residues" evidence="1">
    <location>
        <begin position="54"/>
        <end position="63"/>
    </location>
</feature>
<reference evidence="2 3" key="1">
    <citation type="submission" date="2021-12" db="EMBL/GenBank/DDBJ databases">
        <title>Discovery of the Pendulisporaceae a myxobacterial family with distinct sporulation behavior and unique specialized metabolism.</title>
        <authorList>
            <person name="Garcia R."/>
            <person name="Popoff A."/>
            <person name="Bader C.D."/>
            <person name="Loehr J."/>
            <person name="Walesch S."/>
            <person name="Walt C."/>
            <person name="Boldt J."/>
            <person name="Bunk B."/>
            <person name="Haeckl F.J.F.P.J."/>
            <person name="Gunesch A.P."/>
            <person name="Birkelbach J."/>
            <person name="Nuebel U."/>
            <person name="Pietschmann T."/>
            <person name="Bach T."/>
            <person name="Mueller R."/>
        </authorList>
    </citation>
    <scope>NUCLEOTIDE SEQUENCE [LARGE SCALE GENOMIC DNA]</scope>
    <source>
        <strain evidence="2 3">MSr11954</strain>
    </source>
</reference>
<dbReference type="RefSeq" id="WP_394823720.1">
    <property type="nucleotide sequence ID" value="NZ_CP089984.1"/>
</dbReference>
<name>A0ABZ2LTK9_9BACT</name>
<feature type="compositionally biased region" description="Basic and acidic residues" evidence="1">
    <location>
        <begin position="1"/>
        <end position="40"/>
    </location>
</feature>
<protein>
    <submittedName>
        <fullName evidence="2">Uncharacterized protein</fullName>
    </submittedName>
</protein>
<dbReference type="Proteomes" id="UP001370348">
    <property type="component" value="Chromosome"/>
</dbReference>
<evidence type="ECO:0000313" key="2">
    <source>
        <dbReference type="EMBL" id="WXB14102.1"/>
    </source>
</evidence>
<dbReference type="EMBL" id="CP089984">
    <property type="protein sequence ID" value="WXB14102.1"/>
    <property type="molecule type" value="Genomic_DNA"/>
</dbReference>
<evidence type="ECO:0000313" key="3">
    <source>
        <dbReference type="Proteomes" id="UP001370348"/>
    </source>
</evidence>
<sequence>MKREESSKKADEGVSKSEVKELVPQESEKHEAEDGSRIEDPGPNSRTSKGGTETEIEDPDPNT</sequence>
<evidence type="ECO:0000256" key="1">
    <source>
        <dbReference type="SAM" id="MobiDB-lite"/>
    </source>
</evidence>
<proteinExistence type="predicted"/>
<feature type="region of interest" description="Disordered" evidence="1">
    <location>
        <begin position="1"/>
        <end position="63"/>
    </location>
</feature>
<accession>A0ABZ2LTK9</accession>